<dbReference type="RefSeq" id="WP_238977989.1">
    <property type="nucleotide sequence ID" value="NZ_JABFUC010000011.1"/>
</dbReference>
<evidence type="ECO:0000256" key="1">
    <source>
        <dbReference type="SAM" id="Phobius"/>
    </source>
</evidence>
<protein>
    <submittedName>
        <fullName evidence="2">Uncharacterized protein</fullName>
    </submittedName>
</protein>
<proteinExistence type="predicted"/>
<comment type="caution">
    <text evidence="2">The sequence shown here is derived from an EMBL/GenBank/DDBJ whole genome shotgun (WGS) entry which is preliminary data.</text>
</comment>
<sequence length="51" mass="5813">MAHRTHSHRHRQEGPCHFSLLSLSAGRRLLLVAAPLSLLWLTVGWAAGWWQ</sequence>
<evidence type="ECO:0000313" key="3">
    <source>
        <dbReference type="Proteomes" id="UP000814385"/>
    </source>
</evidence>
<keyword evidence="1" id="KW-0812">Transmembrane</keyword>
<keyword evidence="1" id="KW-1133">Transmembrane helix</keyword>
<keyword evidence="3" id="KW-1185">Reference proteome</keyword>
<keyword evidence="1" id="KW-0472">Membrane</keyword>
<name>A0ABS9PAR3_9GAMM</name>
<organism evidence="2 3">
    <name type="scientific">Billgrantia campisalis</name>
    <dbReference type="NCBI Taxonomy" id="74661"/>
    <lineage>
        <taxon>Bacteria</taxon>
        <taxon>Pseudomonadati</taxon>
        <taxon>Pseudomonadota</taxon>
        <taxon>Gammaproteobacteria</taxon>
        <taxon>Oceanospirillales</taxon>
        <taxon>Halomonadaceae</taxon>
        <taxon>Billgrantia</taxon>
    </lineage>
</organism>
<dbReference type="EMBL" id="JABFUC010000011">
    <property type="protein sequence ID" value="MCG6658843.1"/>
    <property type="molecule type" value="Genomic_DNA"/>
</dbReference>
<accession>A0ABS9PAR3</accession>
<evidence type="ECO:0000313" key="2">
    <source>
        <dbReference type="EMBL" id="MCG6658843.1"/>
    </source>
</evidence>
<reference evidence="2 3" key="1">
    <citation type="submission" date="2020-05" db="EMBL/GenBank/DDBJ databases">
        <title>Comparative genomic analysis of denitrifying bacteria from Halomonas genus.</title>
        <authorList>
            <person name="Wang L."/>
            <person name="Shao Z."/>
        </authorList>
    </citation>
    <scope>NUCLEOTIDE SEQUENCE [LARGE SCALE GENOMIC DNA]</scope>
    <source>
        <strain evidence="2 3">A4</strain>
    </source>
</reference>
<dbReference type="Proteomes" id="UP000814385">
    <property type="component" value="Unassembled WGS sequence"/>
</dbReference>
<gene>
    <name evidence="2" type="ORF">HOP52_13870</name>
</gene>
<feature type="transmembrane region" description="Helical" evidence="1">
    <location>
        <begin position="29"/>
        <end position="50"/>
    </location>
</feature>